<evidence type="ECO:0000256" key="1">
    <source>
        <dbReference type="SAM" id="Phobius"/>
    </source>
</evidence>
<dbReference type="OrthoDB" id="428281at2"/>
<keyword evidence="1" id="KW-0812">Transmembrane</keyword>
<keyword evidence="3" id="KW-1185">Reference proteome</keyword>
<organism evidence="2 3">
    <name type="scientific">Dulcicalothrix desertica PCC 7102</name>
    <dbReference type="NCBI Taxonomy" id="232991"/>
    <lineage>
        <taxon>Bacteria</taxon>
        <taxon>Bacillati</taxon>
        <taxon>Cyanobacteriota</taxon>
        <taxon>Cyanophyceae</taxon>
        <taxon>Nostocales</taxon>
        <taxon>Calotrichaceae</taxon>
        <taxon>Dulcicalothrix</taxon>
    </lineage>
</organism>
<dbReference type="RefSeq" id="WP_127082102.1">
    <property type="nucleotide sequence ID" value="NZ_RSCL01000008.1"/>
</dbReference>
<dbReference type="Proteomes" id="UP000271624">
    <property type="component" value="Unassembled WGS sequence"/>
</dbReference>
<evidence type="ECO:0000313" key="3">
    <source>
        <dbReference type="Proteomes" id="UP000271624"/>
    </source>
</evidence>
<feature type="transmembrane region" description="Helical" evidence="1">
    <location>
        <begin position="172"/>
        <end position="190"/>
    </location>
</feature>
<dbReference type="AlphaFoldDB" id="A0A3S1CKT0"/>
<proteinExistence type="predicted"/>
<name>A0A3S1CKT0_9CYAN</name>
<reference evidence="2" key="2">
    <citation type="journal article" date="2019" name="Genome Biol. Evol.">
        <title>Day and night: Metabolic profiles and evolutionary relationships of six axenic non-marine cyanobacteria.</title>
        <authorList>
            <person name="Will S.E."/>
            <person name="Henke P."/>
            <person name="Boedeker C."/>
            <person name="Huang S."/>
            <person name="Brinkmann H."/>
            <person name="Rohde M."/>
            <person name="Jarek M."/>
            <person name="Friedl T."/>
            <person name="Seufert S."/>
            <person name="Schumacher M."/>
            <person name="Overmann J."/>
            <person name="Neumann-Schaal M."/>
            <person name="Petersen J."/>
        </authorList>
    </citation>
    <scope>NUCLEOTIDE SEQUENCE [LARGE SCALE GENOMIC DNA]</scope>
    <source>
        <strain evidence="2">PCC 7102</strain>
    </source>
</reference>
<accession>A0A3S1CKT0</accession>
<keyword evidence="1" id="KW-1133">Transmembrane helix</keyword>
<evidence type="ECO:0008006" key="4">
    <source>
        <dbReference type="Google" id="ProtNLM"/>
    </source>
</evidence>
<feature type="transmembrane region" description="Helical" evidence="1">
    <location>
        <begin position="141"/>
        <end position="160"/>
    </location>
</feature>
<feature type="transmembrane region" description="Helical" evidence="1">
    <location>
        <begin position="107"/>
        <end position="129"/>
    </location>
</feature>
<feature type="transmembrane region" description="Helical" evidence="1">
    <location>
        <begin position="84"/>
        <end position="101"/>
    </location>
</feature>
<feature type="transmembrane region" description="Helical" evidence="1">
    <location>
        <begin position="49"/>
        <end position="72"/>
    </location>
</feature>
<gene>
    <name evidence="2" type="ORF">DSM106972_036480</name>
</gene>
<comment type="caution">
    <text evidence="2">The sequence shown here is derived from an EMBL/GenBank/DDBJ whole genome shotgun (WGS) entry which is preliminary data.</text>
</comment>
<reference evidence="2" key="1">
    <citation type="submission" date="2018-12" db="EMBL/GenBank/DDBJ databases">
        <authorList>
            <person name="Will S."/>
            <person name="Neumann-Schaal M."/>
            <person name="Henke P."/>
        </authorList>
    </citation>
    <scope>NUCLEOTIDE SEQUENCE</scope>
    <source>
        <strain evidence="2">PCC 7102</strain>
    </source>
</reference>
<sequence>MKNYHFILAINGIFLLLVVLFTAWAKLLNLPTEGLFSPPESPQYLTDGLFTYTFQLLCCIPPVVCAFSYALLKKTRPKNLNNNFILYSALLMLGFLINEKYRIHITLVYAGIPKLTTITIYALIAFSYGKAFWKIIKSTPYRLLLTSIALLSIAILIDSLQLTTISTFSEGIPKLFSGINAALYFWLICYKEVTYSLSKNT</sequence>
<dbReference type="EMBL" id="RSCL01000008">
    <property type="protein sequence ID" value="RUT05641.1"/>
    <property type="molecule type" value="Genomic_DNA"/>
</dbReference>
<protein>
    <recommendedName>
        <fullName evidence="4">DUF998 domain-containing protein</fullName>
    </recommendedName>
</protein>
<keyword evidence="1" id="KW-0472">Membrane</keyword>
<evidence type="ECO:0000313" key="2">
    <source>
        <dbReference type="EMBL" id="RUT05641.1"/>
    </source>
</evidence>